<protein>
    <submittedName>
        <fullName evidence="1">Uncharacterized protein</fullName>
    </submittedName>
</protein>
<dbReference type="AlphaFoldDB" id="A0A2H4CD39"/>
<dbReference type="EMBL" id="LS991953">
    <property type="protein sequence ID" value="SYV93185.1"/>
    <property type="molecule type" value="Genomic_DNA"/>
</dbReference>
<dbReference type="RefSeq" id="WP_020003270.1">
    <property type="nucleotide sequence ID" value="NZ_CP012624.1"/>
</dbReference>
<dbReference type="InterPro" id="IPR054781">
    <property type="entry name" value="Asp23-rel"/>
</dbReference>
<dbReference type="GeneID" id="93530214"/>
<sequence length="104" mass="11937">MNQIKLSINNSNYAFIKENAILQVIQSVIFKMNQKLSLASAIELNFEEDNENLSINLYLKLNIEKFSLADIMQELTNRINERVKALIGKFPKNLSVSVLEINHV</sequence>
<dbReference type="Proteomes" id="UP000259328">
    <property type="component" value="Chromosome"/>
</dbReference>
<reference evidence="2" key="1">
    <citation type="submission" date="2018-06" db="EMBL/GenBank/DDBJ databases">
        <authorList>
            <consortium name="Pathogen Informatics"/>
        </authorList>
    </citation>
    <scope>NUCLEOTIDE SEQUENCE [LARGE SCALE GENOMIC DNA]</scope>
    <source>
        <strain evidence="2">NCTC10124</strain>
    </source>
</reference>
<organism evidence="1 2">
    <name type="scientific">Mycoplasmopsis synoviae</name>
    <name type="common">Mycoplasma synoviae</name>
    <dbReference type="NCBI Taxonomy" id="2109"/>
    <lineage>
        <taxon>Bacteria</taxon>
        <taxon>Bacillati</taxon>
        <taxon>Mycoplasmatota</taxon>
        <taxon>Mycoplasmoidales</taxon>
        <taxon>Metamycoplasmataceae</taxon>
        <taxon>Mycoplasmopsis</taxon>
    </lineage>
</organism>
<evidence type="ECO:0000313" key="1">
    <source>
        <dbReference type="EMBL" id="SYV93185.1"/>
    </source>
</evidence>
<dbReference type="NCBIfam" id="NF045836">
    <property type="entry name" value="MMB_0454_fam"/>
    <property type="match status" value="1"/>
</dbReference>
<gene>
    <name evidence="1" type="ORF">NCTC10124_00914</name>
</gene>
<evidence type="ECO:0000313" key="2">
    <source>
        <dbReference type="Proteomes" id="UP000259328"/>
    </source>
</evidence>
<accession>A0A2H4CD39</accession>
<proteinExistence type="predicted"/>
<name>A0A2H4CD39_MYCSY</name>